<evidence type="ECO:0000256" key="1">
    <source>
        <dbReference type="ARBA" id="ARBA00004613"/>
    </source>
</evidence>
<organism evidence="7 8">
    <name type="scientific">Stenotrophomonas maltophilia</name>
    <name type="common">Pseudomonas maltophilia</name>
    <name type="synonym">Xanthomonas maltophilia</name>
    <dbReference type="NCBI Taxonomy" id="40324"/>
    <lineage>
        <taxon>Bacteria</taxon>
        <taxon>Pseudomonadati</taxon>
        <taxon>Pseudomonadota</taxon>
        <taxon>Gammaproteobacteria</taxon>
        <taxon>Lysobacterales</taxon>
        <taxon>Lysobacteraceae</taxon>
        <taxon>Stenotrophomonas</taxon>
        <taxon>Stenotrophomonas maltophilia group</taxon>
    </lineage>
</organism>
<dbReference type="InterPro" id="IPR050708">
    <property type="entry name" value="T6SS_VgrG/RHS"/>
</dbReference>
<dbReference type="Gene3D" id="3.55.50.10">
    <property type="entry name" value="Baseplate protein-like domains"/>
    <property type="match status" value="1"/>
</dbReference>
<dbReference type="AlphaFoldDB" id="A0A3S0JPA5"/>
<dbReference type="InterPro" id="IPR037026">
    <property type="entry name" value="Vgr_OB-fold_dom_sf"/>
</dbReference>
<proteinExistence type="inferred from homology"/>
<sequence length="706" mass="76834">MPVARRQRVGASGRGSGQHPRGPDESSPPWTGMARTISLQSDLGGRLRFQQLQGRESLGQPYRYVLSALCSGDPPDPSRLLGTPFGISLVHDNGNRHLHGIVAAVALLGQREVGEERFTTIEVTLVPRLWLLGQQHDSRIFSGQSVVDIVRTLLSEIGCTDVRVQLGGNPVVRDYCVQYDEPSLDFIHRLLQQEGLYYYFEHTADRHTLVLADGLGAHATAAPFERLPWQAEREPPALGAPGMADWQQQHQLRPTHWQLDEFDPAKPRAVLLGEAQADGDDGAGTRSIYRGHGRQQSAEQGRQRAQVRVEAEQAARAQWHGRTRAWNLGAGHLFDLEGCPQAGCNRQYLVVTSELEVVEAAPGSVTASVGPSLQCRLQVLDSRVPYRSLADTRWPRIAGLQSAIVAGDTDEDIAVDVQGRVNVHFHWSRAARSHGRASCPVRVATSWAGKGWGAQSLPRVGQEVLVAFLEGDPDRPLIVGSVFNADHVPPYALPEQRTRSGIRSRSHPDGGADDYNEICFEDRKGAEELRLHAQRDLHVEAEHDRILKVGHDQQATIGNDQTLTVEHDQRATIRHDRSIKVDNEDTLDVGTHARIHVGQRFRLEAGQEIELVTGASRIVMNSAGDIAVEGVNVRIGGNSTVEIEGGVEVRVKAGASMDIGAGASLKMHSDATLQVQGGAMAEVKAPMLTLSGDALAKLAAALVTIG</sequence>
<evidence type="ECO:0000256" key="3">
    <source>
        <dbReference type="ARBA" id="ARBA00022525"/>
    </source>
</evidence>
<evidence type="ECO:0000313" key="7">
    <source>
        <dbReference type="EMBL" id="RTQ90986.1"/>
    </source>
</evidence>
<reference evidence="7 8" key="1">
    <citation type="submission" date="2018-12" db="EMBL/GenBank/DDBJ databases">
        <authorList>
            <person name="Kartti S."/>
            <person name="Manni A."/>
            <person name="Chemao El Fihri M.W."/>
            <person name="Laamarti M."/>
            <person name="Temsamani L."/>
            <person name="El Jamali J.E."/>
            <person name="Ouadghiri M."/>
            <person name="Ibrahimi A."/>
            <person name="Filati-Maltouf A."/>
        </authorList>
    </citation>
    <scope>NUCLEOTIDE SEQUENCE [LARGE SCALE GENOMIC DNA]</scope>
    <source>
        <strain evidence="7 8">MDMC339</strain>
    </source>
</reference>
<evidence type="ECO:0000259" key="5">
    <source>
        <dbReference type="Pfam" id="PF04717"/>
    </source>
</evidence>
<evidence type="ECO:0000256" key="4">
    <source>
        <dbReference type="SAM" id="MobiDB-lite"/>
    </source>
</evidence>
<dbReference type="Gene3D" id="2.40.50.230">
    <property type="entry name" value="Gp5 N-terminal domain"/>
    <property type="match status" value="1"/>
</dbReference>
<comment type="similarity">
    <text evidence="2">Belongs to the VgrG protein family.</text>
</comment>
<dbReference type="Proteomes" id="UP000271705">
    <property type="component" value="Unassembled WGS sequence"/>
</dbReference>
<evidence type="ECO:0000256" key="2">
    <source>
        <dbReference type="ARBA" id="ARBA00005558"/>
    </source>
</evidence>
<evidence type="ECO:0000313" key="8">
    <source>
        <dbReference type="Proteomes" id="UP000271705"/>
    </source>
</evidence>
<dbReference type="PANTHER" id="PTHR32305:SF15">
    <property type="entry name" value="PROTEIN RHSA-RELATED"/>
    <property type="match status" value="1"/>
</dbReference>
<evidence type="ECO:0000259" key="6">
    <source>
        <dbReference type="Pfam" id="PF22178"/>
    </source>
</evidence>
<dbReference type="GO" id="GO:0005576">
    <property type="term" value="C:extracellular region"/>
    <property type="evidence" value="ECO:0007669"/>
    <property type="project" value="UniProtKB-SubCell"/>
</dbReference>
<protein>
    <submittedName>
        <fullName evidence="7">Type VI secretion system tip protein VgrG</fullName>
    </submittedName>
</protein>
<dbReference type="SUPFAM" id="SSF69279">
    <property type="entry name" value="Phage tail proteins"/>
    <property type="match status" value="2"/>
</dbReference>
<dbReference type="NCBIfam" id="TIGR03361">
    <property type="entry name" value="VI_Rhs_Vgr"/>
    <property type="match status" value="1"/>
</dbReference>
<feature type="domain" description="Gp5/Type VI secretion system Vgr protein OB-fold" evidence="5">
    <location>
        <begin position="416"/>
        <end position="483"/>
    </location>
</feature>
<dbReference type="Gene3D" id="2.30.110.50">
    <property type="match status" value="1"/>
</dbReference>
<keyword evidence="3" id="KW-0964">Secreted</keyword>
<dbReference type="Gene3D" id="4.10.220.110">
    <property type="match status" value="1"/>
</dbReference>
<comment type="caution">
    <text evidence="7">The sequence shown here is derived from an EMBL/GenBank/DDBJ whole genome shotgun (WGS) entry which is preliminary data.</text>
</comment>
<dbReference type="Pfam" id="PF04717">
    <property type="entry name" value="Phage_base_V"/>
    <property type="match status" value="1"/>
</dbReference>
<dbReference type="InterPro" id="IPR006533">
    <property type="entry name" value="T6SS_Vgr_RhsGE"/>
</dbReference>
<comment type="subcellular location">
    <subcellularLocation>
        <location evidence="1">Secreted</location>
    </subcellularLocation>
</comment>
<name>A0A3S0JPA5_STEMA</name>
<gene>
    <name evidence="7" type="primary">tssI</name>
    <name evidence="7" type="ORF">EKL94_04525</name>
</gene>
<feature type="region of interest" description="Disordered" evidence="4">
    <location>
        <begin position="1"/>
        <end position="30"/>
    </location>
</feature>
<dbReference type="Pfam" id="PF05954">
    <property type="entry name" value="Phage_GPD"/>
    <property type="match status" value="1"/>
</dbReference>
<dbReference type="PANTHER" id="PTHR32305">
    <property type="match status" value="1"/>
</dbReference>
<dbReference type="EMBL" id="RXLZ01000009">
    <property type="protein sequence ID" value="RTQ90986.1"/>
    <property type="molecule type" value="Genomic_DNA"/>
</dbReference>
<dbReference type="SUPFAM" id="SSF69255">
    <property type="entry name" value="gp5 N-terminal domain-like"/>
    <property type="match status" value="1"/>
</dbReference>
<accession>A0A3S0JPA5</accession>
<dbReference type="InterPro" id="IPR054030">
    <property type="entry name" value="Gp5_Vgr_C"/>
</dbReference>
<dbReference type="InterPro" id="IPR006531">
    <property type="entry name" value="Gp5/Vgr_OB"/>
</dbReference>
<dbReference type="InterPro" id="IPR017847">
    <property type="entry name" value="T6SS_RhsGE_Vgr_subset"/>
</dbReference>
<dbReference type="Pfam" id="PF22178">
    <property type="entry name" value="Gp5_trimer_C"/>
    <property type="match status" value="1"/>
</dbReference>
<dbReference type="SUPFAM" id="SSF69349">
    <property type="entry name" value="Phage fibre proteins"/>
    <property type="match status" value="1"/>
</dbReference>
<feature type="domain" description="Gp5/Type VI secretion system Vgr C-terminal trimerisation" evidence="6">
    <location>
        <begin position="500"/>
        <end position="608"/>
    </location>
</feature>
<dbReference type="NCBIfam" id="TIGR01646">
    <property type="entry name" value="vgr_GE"/>
    <property type="match status" value="1"/>
</dbReference>